<dbReference type="SUPFAM" id="SSF54928">
    <property type="entry name" value="RNA-binding domain, RBD"/>
    <property type="match status" value="1"/>
</dbReference>
<feature type="domain" description="RRM" evidence="11">
    <location>
        <begin position="126"/>
        <end position="212"/>
    </location>
</feature>
<dbReference type="InterPro" id="IPR035979">
    <property type="entry name" value="RBD_domain_sf"/>
</dbReference>
<evidence type="ECO:0000256" key="2">
    <source>
        <dbReference type="ARBA" id="ARBA00008448"/>
    </source>
</evidence>
<evidence type="ECO:0000256" key="9">
    <source>
        <dbReference type="PROSITE-ProRule" id="PRU00322"/>
    </source>
</evidence>
<dbReference type="Proteomes" id="UP001431783">
    <property type="component" value="Unassembled WGS sequence"/>
</dbReference>
<dbReference type="Gene3D" id="4.10.1060.10">
    <property type="entry name" value="Zinc finger, RanBP2-type"/>
    <property type="match status" value="1"/>
</dbReference>
<dbReference type="InterPro" id="IPR012677">
    <property type="entry name" value="Nucleotide-bd_a/b_plait_sf"/>
</dbReference>
<dbReference type="SUPFAM" id="SSF90209">
    <property type="entry name" value="Ran binding protein zinc finger-like"/>
    <property type="match status" value="1"/>
</dbReference>
<dbReference type="GO" id="GO:0003723">
    <property type="term" value="F:RNA binding"/>
    <property type="evidence" value="ECO:0007669"/>
    <property type="project" value="UniProtKB-UniRule"/>
</dbReference>
<name>A0AAW1V1U1_9CUCU</name>
<keyword evidence="5" id="KW-0862">Zinc</keyword>
<dbReference type="SMART" id="SM00360">
    <property type="entry name" value="RRM"/>
    <property type="match status" value="1"/>
</dbReference>
<dbReference type="PROSITE" id="PS01358">
    <property type="entry name" value="ZF_RANBP2_1"/>
    <property type="match status" value="1"/>
</dbReference>
<comment type="caution">
    <text evidence="13">The sequence shown here is derived from an EMBL/GenBank/DDBJ whole genome shotgun (WGS) entry which is preliminary data.</text>
</comment>
<feature type="region of interest" description="Disordered" evidence="10">
    <location>
        <begin position="211"/>
        <end position="386"/>
    </location>
</feature>
<comment type="similarity">
    <text evidence="2">Belongs to the RRM TET family.</text>
</comment>
<dbReference type="InterPro" id="IPR036443">
    <property type="entry name" value="Znf_RanBP2_sf"/>
</dbReference>
<accession>A0AAW1V1U1</accession>
<evidence type="ECO:0000313" key="14">
    <source>
        <dbReference type="Proteomes" id="UP001431783"/>
    </source>
</evidence>
<evidence type="ECO:0000259" key="12">
    <source>
        <dbReference type="PROSITE" id="PS50199"/>
    </source>
</evidence>
<dbReference type="PANTHER" id="PTHR23238">
    <property type="entry name" value="RNA BINDING PROTEIN"/>
    <property type="match status" value="1"/>
</dbReference>
<dbReference type="SMART" id="SM00547">
    <property type="entry name" value="ZnF_RBZ"/>
    <property type="match status" value="1"/>
</dbReference>
<evidence type="ECO:0000256" key="3">
    <source>
        <dbReference type="ARBA" id="ARBA00022723"/>
    </source>
</evidence>
<dbReference type="AlphaFoldDB" id="A0AAW1V1U1"/>
<dbReference type="GO" id="GO:0005634">
    <property type="term" value="C:nucleus"/>
    <property type="evidence" value="ECO:0007669"/>
    <property type="project" value="UniProtKB-SubCell"/>
</dbReference>
<keyword evidence="3" id="KW-0479">Metal-binding</keyword>
<dbReference type="InterPro" id="IPR000504">
    <property type="entry name" value="RRM_dom"/>
</dbReference>
<feature type="compositionally biased region" description="Polar residues" evidence="10">
    <location>
        <begin position="282"/>
        <end position="295"/>
    </location>
</feature>
<dbReference type="GO" id="GO:0008270">
    <property type="term" value="F:zinc ion binding"/>
    <property type="evidence" value="ECO:0007669"/>
    <property type="project" value="UniProtKB-KW"/>
</dbReference>
<comment type="subcellular location">
    <subcellularLocation>
        <location evidence="1">Nucleus</location>
    </subcellularLocation>
</comment>
<feature type="compositionally biased region" description="Gly residues" evidence="10">
    <location>
        <begin position="339"/>
        <end position="365"/>
    </location>
</feature>
<dbReference type="InterPro" id="IPR034870">
    <property type="entry name" value="TET_fam"/>
</dbReference>
<proteinExistence type="inferred from homology"/>
<dbReference type="CDD" id="cd12534">
    <property type="entry name" value="RRM_SARFH"/>
    <property type="match status" value="1"/>
</dbReference>
<dbReference type="FunFam" id="4.10.1060.10:FF:000022">
    <property type="entry name" value="Cabeza, isoform D"/>
    <property type="match status" value="1"/>
</dbReference>
<protein>
    <recommendedName>
        <fullName evidence="15">RNA-binding protein cabeza</fullName>
    </recommendedName>
</protein>
<evidence type="ECO:0000256" key="1">
    <source>
        <dbReference type="ARBA" id="ARBA00004123"/>
    </source>
</evidence>
<dbReference type="GO" id="GO:0006355">
    <property type="term" value="P:regulation of DNA-templated transcription"/>
    <property type="evidence" value="ECO:0007669"/>
    <property type="project" value="InterPro"/>
</dbReference>
<dbReference type="EMBL" id="JARQZJ010000098">
    <property type="protein sequence ID" value="KAK9886051.1"/>
    <property type="molecule type" value="Genomic_DNA"/>
</dbReference>
<keyword evidence="6 8" id="KW-0694">RNA-binding</keyword>
<keyword evidence="14" id="KW-1185">Reference proteome</keyword>
<keyword evidence="4 9" id="KW-0863">Zinc-finger</keyword>
<evidence type="ECO:0000313" key="13">
    <source>
        <dbReference type="EMBL" id="KAK9886051.1"/>
    </source>
</evidence>
<feature type="domain" description="RanBP2-type" evidence="12">
    <location>
        <begin position="272"/>
        <end position="303"/>
    </location>
</feature>
<evidence type="ECO:0000256" key="5">
    <source>
        <dbReference type="ARBA" id="ARBA00022833"/>
    </source>
</evidence>
<reference evidence="13 14" key="1">
    <citation type="submission" date="2023-03" db="EMBL/GenBank/DDBJ databases">
        <title>Genome insight into feeding habits of ladybird beetles.</title>
        <authorList>
            <person name="Li H.-S."/>
            <person name="Huang Y.-H."/>
            <person name="Pang H."/>
        </authorList>
    </citation>
    <scope>NUCLEOTIDE SEQUENCE [LARGE SCALE GENOMIC DNA]</scope>
    <source>
        <strain evidence="13">SYSU_2023b</strain>
        <tissue evidence="13">Whole body</tissue>
    </source>
</reference>
<evidence type="ECO:0000256" key="7">
    <source>
        <dbReference type="ARBA" id="ARBA00023242"/>
    </source>
</evidence>
<organism evidence="13 14">
    <name type="scientific">Henosepilachna vigintioctopunctata</name>
    <dbReference type="NCBI Taxonomy" id="420089"/>
    <lineage>
        <taxon>Eukaryota</taxon>
        <taxon>Metazoa</taxon>
        <taxon>Ecdysozoa</taxon>
        <taxon>Arthropoda</taxon>
        <taxon>Hexapoda</taxon>
        <taxon>Insecta</taxon>
        <taxon>Pterygota</taxon>
        <taxon>Neoptera</taxon>
        <taxon>Endopterygota</taxon>
        <taxon>Coleoptera</taxon>
        <taxon>Polyphaga</taxon>
        <taxon>Cucujiformia</taxon>
        <taxon>Coccinelloidea</taxon>
        <taxon>Coccinellidae</taxon>
        <taxon>Epilachninae</taxon>
        <taxon>Epilachnini</taxon>
        <taxon>Henosepilachna</taxon>
    </lineage>
</organism>
<dbReference type="Gene3D" id="3.30.70.330">
    <property type="match status" value="1"/>
</dbReference>
<feature type="compositionally biased region" description="Basic and acidic residues" evidence="10">
    <location>
        <begin position="296"/>
        <end position="325"/>
    </location>
</feature>
<evidence type="ECO:0000259" key="11">
    <source>
        <dbReference type="PROSITE" id="PS50102"/>
    </source>
</evidence>
<evidence type="ECO:0008006" key="15">
    <source>
        <dbReference type="Google" id="ProtNLM"/>
    </source>
</evidence>
<evidence type="ECO:0000256" key="4">
    <source>
        <dbReference type="ARBA" id="ARBA00022771"/>
    </source>
</evidence>
<dbReference type="Pfam" id="PF00076">
    <property type="entry name" value="RRM_1"/>
    <property type="match status" value="1"/>
</dbReference>
<sequence length="386" mass="39436">MQIIHNRLLQRRTLILTGLRLGVVAEVMDLRILDREAGVNNGDNQGAKVTEAIKDLEVVIIKVVVVAAGMVPQEEDMAVEVDLVMDLMVGVVMEVVAVDMGAVAETEVVEEIETLLDGSNLVIQVDTIFVSGMNPDCTEDDIANHFGSIGVIKLDKRTQRKKIWLYKDKNTGESKGEATVTYDDADAAQSAISWFDGKSFRGNTIKVQLATKKDNWSGGGRGGGGGGSRGGGGGMGGPRGGGGRGGGGFGGRGGGGGRDGGSGGGGRDRELRDGDWKCPNPDCSNTNFAWRNQCNRCDEPKPEGAGDGGGDRRGGGGGRDRDGGRRGGGGFRGGDRGGRPGGGGFGGGRGGGGRGGGGGFGGGGRGGRDRGGSMGGGREGGRPRPY</sequence>
<gene>
    <name evidence="13" type="ORF">WA026_014834</name>
</gene>
<keyword evidence="7" id="KW-0539">Nucleus</keyword>
<feature type="compositionally biased region" description="Gly residues" evidence="10">
    <location>
        <begin position="217"/>
        <end position="265"/>
    </location>
</feature>
<evidence type="ECO:0000256" key="10">
    <source>
        <dbReference type="SAM" id="MobiDB-lite"/>
    </source>
</evidence>
<evidence type="ECO:0000256" key="8">
    <source>
        <dbReference type="PROSITE-ProRule" id="PRU00176"/>
    </source>
</evidence>
<dbReference type="PROSITE" id="PS50102">
    <property type="entry name" value="RRM"/>
    <property type="match status" value="1"/>
</dbReference>
<dbReference type="PROSITE" id="PS50199">
    <property type="entry name" value="ZF_RANBP2_2"/>
    <property type="match status" value="1"/>
</dbReference>
<feature type="compositionally biased region" description="Basic and acidic residues" evidence="10">
    <location>
        <begin position="266"/>
        <end position="276"/>
    </location>
</feature>
<evidence type="ECO:0000256" key="6">
    <source>
        <dbReference type="ARBA" id="ARBA00022884"/>
    </source>
</evidence>
<dbReference type="InterPro" id="IPR001876">
    <property type="entry name" value="Znf_RanBP2"/>
</dbReference>